<accession>A0A644XH25</accession>
<dbReference type="AlphaFoldDB" id="A0A644XH25"/>
<reference evidence="1" key="1">
    <citation type="submission" date="2019-08" db="EMBL/GenBank/DDBJ databases">
        <authorList>
            <person name="Kucharzyk K."/>
            <person name="Murdoch R.W."/>
            <person name="Higgins S."/>
            <person name="Loffler F."/>
        </authorList>
    </citation>
    <scope>NUCLEOTIDE SEQUENCE</scope>
</reference>
<comment type="caution">
    <text evidence="1">The sequence shown here is derived from an EMBL/GenBank/DDBJ whole genome shotgun (WGS) entry which is preliminary data.</text>
</comment>
<dbReference type="InterPro" id="IPR036704">
    <property type="entry name" value="RraA/RraA-like_sf"/>
</dbReference>
<proteinExistence type="predicted"/>
<gene>
    <name evidence="1" type="primary">rraA_4</name>
    <name evidence="1" type="ORF">SDC9_61615</name>
</gene>
<sequence length="233" mass="24544">MSVGNRVYLKKPVVEQALVNGFSSIPTANIADCMGRSCALDPRVRLLSSPKQAITVGVALTVKSRSGDNLMIHKALDIAEPGDVIVVSNEGGILNRSLMGEIMFTYAGYKKITGIVLDGPIRDIDAASAINYPIYGTGTTPGGPYKEGPGEINVPISCGGISINPGDIIVMDADGVIVIPLADAVDVLRSASAFQEQDVAKVLAAANGTAKREWVDKKLAEKEIEIINGCYKD</sequence>
<protein>
    <submittedName>
        <fullName evidence="1">Regulator of ribonuclease activity A</fullName>
    </submittedName>
</protein>
<dbReference type="Gene3D" id="3.50.30.40">
    <property type="entry name" value="Ribonuclease E inhibitor RraA/RraA-like"/>
    <property type="match status" value="1"/>
</dbReference>
<organism evidence="1">
    <name type="scientific">bioreactor metagenome</name>
    <dbReference type="NCBI Taxonomy" id="1076179"/>
    <lineage>
        <taxon>unclassified sequences</taxon>
        <taxon>metagenomes</taxon>
        <taxon>ecological metagenomes</taxon>
    </lineage>
</organism>
<dbReference type="EMBL" id="VSSQ01002411">
    <property type="protein sequence ID" value="MPM15247.1"/>
    <property type="molecule type" value="Genomic_DNA"/>
</dbReference>
<evidence type="ECO:0000313" key="1">
    <source>
        <dbReference type="EMBL" id="MPM15247.1"/>
    </source>
</evidence>
<dbReference type="Pfam" id="PF03737">
    <property type="entry name" value="RraA-like"/>
    <property type="match status" value="1"/>
</dbReference>
<dbReference type="CDD" id="cd16841">
    <property type="entry name" value="RraA_family"/>
    <property type="match status" value="1"/>
</dbReference>
<dbReference type="NCBIfam" id="NF004850">
    <property type="entry name" value="PRK06201.1"/>
    <property type="match status" value="1"/>
</dbReference>
<dbReference type="PANTHER" id="PTHR33254">
    <property type="entry name" value="4-HYDROXY-4-METHYL-2-OXOGLUTARATE ALDOLASE 3-RELATED"/>
    <property type="match status" value="1"/>
</dbReference>
<name>A0A644XH25_9ZZZZ</name>
<dbReference type="PANTHER" id="PTHR33254:SF4">
    <property type="entry name" value="4-HYDROXY-4-METHYL-2-OXOGLUTARATE ALDOLASE 3-RELATED"/>
    <property type="match status" value="1"/>
</dbReference>
<dbReference type="SUPFAM" id="SSF89562">
    <property type="entry name" value="RraA-like"/>
    <property type="match status" value="1"/>
</dbReference>
<dbReference type="InterPro" id="IPR005493">
    <property type="entry name" value="RraA/RraA-like"/>
</dbReference>